<evidence type="ECO:0000313" key="2">
    <source>
        <dbReference type="Proteomes" id="UP001501570"/>
    </source>
</evidence>
<protein>
    <submittedName>
        <fullName evidence="1">Uncharacterized protein</fullName>
    </submittedName>
</protein>
<proteinExistence type="predicted"/>
<keyword evidence="2" id="KW-1185">Reference proteome</keyword>
<accession>A0ABP9RT45</accession>
<comment type="caution">
    <text evidence="1">The sequence shown here is derived from an EMBL/GenBank/DDBJ whole genome shotgun (WGS) entry which is preliminary data.</text>
</comment>
<sequence>MDRHQVYRALLAAGLSPDAFELEDVHEHVPVPPDFWFLRRSPGGGWEIGPYERGTYDARERFDTEEEACARLYVSLTGRPAPPCTSQPGKRE</sequence>
<dbReference type="Proteomes" id="UP001501570">
    <property type="component" value="Unassembled WGS sequence"/>
</dbReference>
<dbReference type="RefSeq" id="WP_345630555.1">
    <property type="nucleotide sequence ID" value="NZ_BAABJQ010000008.1"/>
</dbReference>
<gene>
    <name evidence="1" type="ORF">GCM10023322_33420</name>
</gene>
<name>A0ABP9RT45_9ACTN</name>
<dbReference type="EMBL" id="BAABJQ010000008">
    <property type="protein sequence ID" value="GAA5186661.1"/>
    <property type="molecule type" value="Genomic_DNA"/>
</dbReference>
<reference evidence="2" key="1">
    <citation type="journal article" date="2019" name="Int. J. Syst. Evol. Microbiol.">
        <title>The Global Catalogue of Microorganisms (GCM) 10K type strain sequencing project: providing services to taxonomists for standard genome sequencing and annotation.</title>
        <authorList>
            <consortium name="The Broad Institute Genomics Platform"/>
            <consortium name="The Broad Institute Genome Sequencing Center for Infectious Disease"/>
            <person name="Wu L."/>
            <person name="Ma J."/>
        </authorList>
    </citation>
    <scope>NUCLEOTIDE SEQUENCE [LARGE SCALE GENOMIC DNA]</scope>
    <source>
        <strain evidence="2">JCM 18304</strain>
    </source>
</reference>
<organism evidence="1 2">
    <name type="scientific">Rugosimonospora acidiphila</name>
    <dbReference type="NCBI Taxonomy" id="556531"/>
    <lineage>
        <taxon>Bacteria</taxon>
        <taxon>Bacillati</taxon>
        <taxon>Actinomycetota</taxon>
        <taxon>Actinomycetes</taxon>
        <taxon>Micromonosporales</taxon>
        <taxon>Micromonosporaceae</taxon>
        <taxon>Rugosimonospora</taxon>
    </lineage>
</organism>
<evidence type="ECO:0000313" key="1">
    <source>
        <dbReference type="EMBL" id="GAA5186661.1"/>
    </source>
</evidence>